<keyword evidence="4" id="KW-0813">Transport</keyword>
<feature type="active site" description="Tele-phosphohistidine intermediate" evidence="15">
    <location>
        <position position="78"/>
    </location>
</feature>
<keyword evidence="11 16" id="KW-0460">Magnesium</keyword>
<accession>A0A6G7B7N0</accession>
<dbReference type="AlphaFoldDB" id="A0A6G7B7N0"/>
<evidence type="ECO:0000256" key="1">
    <source>
        <dbReference type="ARBA" id="ARBA00004496"/>
    </source>
</evidence>
<dbReference type="CDD" id="cd00215">
    <property type="entry name" value="PTS_IIA_lac"/>
    <property type="match status" value="1"/>
</dbReference>
<dbReference type="NCBIfam" id="TIGR00823">
    <property type="entry name" value="EIIA-LAC"/>
    <property type="match status" value="1"/>
</dbReference>
<keyword evidence="7" id="KW-0762">Sugar transport</keyword>
<evidence type="ECO:0000256" key="17">
    <source>
        <dbReference type="PROSITE-ProRule" id="PRU00418"/>
    </source>
</evidence>
<evidence type="ECO:0000256" key="15">
    <source>
        <dbReference type="PIRSR" id="PIRSR000699-1"/>
    </source>
</evidence>
<dbReference type="EMBL" id="CP049228">
    <property type="protein sequence ID" value="QIH23420.1"/>
    <property type="molecule type" value="Genomic_DNA"/>
</dbReference>
<evidence type="ECO:0000313" key="19">
    <source>
        <dbReference type="Proteomes" id="UP000501676"/>
    </source>
</evidence>
<dbReference type="PROSITE" id="PS51095">
    <property type="entry name" value="PTS_EIIA_TYPE_3"/>
    <property type="match status" value="1"/>
</dbReference>
<comment type="cofactor">
    <cofactor evidence="16">
        <name>Mg(2+)</name>
        <dbReference type="ChEBI" id="CHEBI:18420"/>
    </cofactor>
    <text evidence="16">Binds 1 Mg(2+) ion per trimer.</text>
</comment>
<comment type="subcellular location">
    <subcellularLocation>
        <location evidence="1">Cytoplasm</location>
    </subcellularLocation>
</comment>
<feature type="binding site" evidence="16">
    <location>
        <position position="81"/>
    </location>
    <ligand>
        <name>Mg(2+)</name>
        <dbReference type="ChEBI" id="CHEBI:18420"/>
        <note>ligand shared between all trimeric partners</note>
    </ligand>
</feature>
<dbReference type="RefSeq" id="WP_006735149.1">
    <property type="nucleotide sequence ID" value="NZ_CP049228.1"/>
</dbReference>
<dbReference type="GO" id="GO:0009401">
    <property type="term" value="P:phosphoenolpyruvate-dependent sugar phosphotransferase system"/>
    <property type="evidence" value="ECO:0007669"/>
    <property type="project" value="UniProtKB-KW"/>
</dbReference>
<keyword evidence="6" id="KW-0597">Phosphoprotein</keyword>
<comment type="subunit">
    <text evidence="2">Homotrimer.</text>
</comment>
<organism evidence="18 19">
    <name type="scientific">Lactobacillus iners</name>
    <dbReference type="NCBI Taxonomy" id="147802"/>
    <lineage>
        <taxon>Bacteria</taxon>
        <taxon>Bacillati</taxon>
        <taxon>Bacillota</taxon>
        <taxon>Bacilli</taxon>
        <taxon>Lactobacillales</taxon>
        <taxon>Lactobacillaceae</taxon>
        <taxon>Lactobacillus</taxon>
    </lineage>
</organism>
<reference evidence="18 19" key="1">
    <citation type="submission" date="2020-02" db="EMBL/GenBank/DDBJ databases">
        <title>Complete genome sequences of six Lactobacillus iners strains isolated from the human vagina.</title>
        <authorList>
            <person name="France M.T."/>
            <person name="Rutt L."/>
            <person name="Narina S."/>
            <person name="Arbaugh S."/>
            <person name="Humphrys M.S."/>
            <person name="Ma B."/>
            <person name="Hayward M.R."/>
            <person name="Relman D."/>
            <person name="Kwon D.S."/>
            <person name="Ravel J."/>
        </authorList>
    </citation>
    <scope>NUCLEOTIDE SEQUENCE [LARGE SCALE GENOMIC DNA]</scope>
    <source>
        <strain evidence="18 19">C0210C1</strain>
    </source>
</reference>
<evidence type="ECO:0000256" key="3">
    <source>
        <dbReference type="ARBA" id="ARBA00014322"/>
    </source>
</evidence>
<evidence type="ECO:0000256" key="10">
    <source>
        <dbReference type="ARBA" id="ARBA00022723"/>
    </source>
</evidence>
<evidence type="ECO:0000256" key="9">
    <source>
        <dbReference type="ARBA" id="ARBA00022683"/>
    </source>
</evidence>
<keyword evidence="5" id="KW-0963">Cytoplasm</keyword>
<dbReference type="PIRSF" id="PIRSF000699">
    <property type="entry name" value="PTS_IILac_III"/>
    <property type="match status" value="1"/>
</dbReference>
<dbReference type="GO" id="GO:0005737">
    <property type="term" value="C:cytoplasm"/>
    <property type="evidence" value="ECO:0007669"/>
    <property type="project" value="UniProtKB-SubCell"/>
</dbReference>
<evidence type="ECO:0000256" key="16">
    <source>
        <dbReference type="PIRSR" id="PIRSR000699-2"/>
    </source>
</evidence>
<dbReference type="PANTHER" id="PTHR34382:SF9">
    <property type="entry name" value="PHOSPHOTRANSFERASE SYSTEM SUGAR-SPECIFIC EII COMPONENT"/>
    <property type="match status" value="1"/>
</dbReference>
<evidence type="ECO:0000256" key="4">
    <source>
        <dbReference type="ARBA" id="ARBA00022448"/>
    </source>
</evidence>
<dbReference type="Proteomes" id="UP000501676">
    <property type="component" value="Chromosome"/>
</dbReference>
<dbReference type="PANTHER" id="PTHR34382">
    <property type="entry name" value="PTS SYSTEM N,N'-DIACETYLCHITOBIOSE-SPECIFIC EIIA COMPONENT"/>
    <property type="match status" value="1"/>
</dbReference>
<keyword evidence="8" id="KW-0808">Transferase</keyword>
<keyword evidence="10 16" id="KW-0479">Metal-binding</keyword>
<protein>
    <recommendedName>
        <fullName evidence="3">PTS system lactose-specific EIIA component</fullName>
    </recommendedName>
    <alternativeName>
        <fullName evidence="12">EIIA-Lac</fullName>
    </alternativeName>
    <alternativeName>
        <fullName evidence="14">EIII-Lac</fullName>
    </alternativeName>
    <alternativeName>
        <fullName evidence="13">Lactose-specific phosphotransferase enzyme IIA component</fullName>
    </alternativeName>
</protein>
<evidence type="ECO:0000256" key="13">
    <source>
        <dbReference type="ARBA" id="ARBA00031467"/>
    </source>
</evidence>
<proteinExistence type="predicted"/>
<dbReference type="InterPro" id="IPR036542">
    <property type="entry name" value="PTS_IIA_lac/cel_sf"/>
</dbReference>
<dbReference type="SUPFAM" id="SSF46973">
    <property type="entry name" value="Enzyme IIa from lactose specific PTS, IIa-lac"/>
    <property type="match status" value="1"/>
</dbReference>
<sequence length="103" mass="11381">MDKEQLTLLGFEIVAYAGDARSKFLEALDAAKNGEYDKAEQLIACGDECLNKAHSVQTDLLSKEAAGKNIEFSVTLMHGQDHLMTAILLRDLMKHIIALYKKG</sequence>
<dbReference type="GO" id="GO:0016740">
    <property type="term" value="F:transferase activity"/>
    <property type="evidence" value="ECO:0007669"/>
    <property type="project" value="UniProtKB-KW"/>
</dbReference>
<feature type="modified residue" description="Phosphohistidine; by HPr" evidence="17">
    <location>
        <position position="78"/>
    </location>
</feature>
<name>A0A6G7B7N0_9LACO</name>
<evidence type="ECO:0000256" key="14">
    <source>
        <dbReference type="ARBA" id="ARBA00032708"/>
    </source>
</evidence>
<keyword evidence="9" id="KW-0598">Phosphotransferase system</keyword>
<evidence type="ECO:0000256" key="2">
    <source>
        <dbReference type="ARBA" id="ARBA00011233"/>
    </source>
</evidence>
<dbReference type="Gene3D" id="1.20.58.80">
    <property type="entry name" value="Phosphotransferase system, lactose/cellobiose-type IIA subunit"/>
    <property type="match status" value="1"/>
</dbReference>
<evidence type="ECO:0000256" key="8">
    <source>
        <dbReference type="ARBA" id="ARBA00022679"/>
    </source>
</evidence>
<gene>
    <name evidence="18" type="ORF">G6Z83_01385</name>
</gene>
<evidence type="ECO:0000256" key="11">
    <source>
        <dbReference type="ARBA" id="ARBA00022842"/>
    </source>
</evidence>
<evidence type="ECO:0000256" key="7">
    <source>
        <dbReference type="ARBA" id="ARBA00022597"/>
    </source>
</evidence>
<evidence type="ECO:0000313" key="18">
    <source>
        <dbReference type="EMBL" id="QIH23420.1"/>
    </source>
</evidence>
<dbReference type="Pfam" id="PF02255">
    <property type="entry name" value="PTS_IIA"/>
    <property type="match status" value="1"/>
</dbReference>
<dbReference type="InterPro" id="IPR003188">
    <property type="entry name" value="PTS_IIA_lac/cel"/>
</dbReference>
<dbReference type="GO" id="GO:0046872">
    <property type="term" value="F:metal ion binding"/>
    <property type="evidence" value="ECO:0007669"/>
    <property type="project" value="UniProtKB-KW"/>
</dbReference>
<evidence type="ECO:0000256" key="5">
    <source>
        <dbReference type="ARBA" id="ARBA00022490"/>
    </source>
</evidence>
<evidence type="ECO:0000256" key="6">
    <source>
        <dbReference type="ARBA" id="ARBA00022553"/>
    </source>
</evidence>
<evidence type="ECO:0000256" key="12">
    <source>
        <dbReference type="ARBA" id="ARBA00030293"/>
    </source>
</evidence>